<keyword evidence="1" id="KW-0472">Membrane</keyword>
<accession>A0A145QLE1</accession>
<reference evidence="2" key="1">
    <citation type="submission" date="2021-03" db="EMBL/GenBank/DDBJ databases">
        <title>Characterization of a novel Integrative Conjugative Element in Glaesserella parasuis.</title>
        <authorList>
            <person name="Hu G."/>
            <person name="Sun H."/>
        </authorList>
    </citation>
    <scope>NUCLEOTIDE SEQUENCE</scope>
    <source>
        <strain evidence="2">GHP1807</strain>
    </source>
</reference>
<feature type="transmembrane region" description="Helical" evidence="1">
    <location>
        <begin position="7"/>
        <end position="27"/>
    </location>
</feature>
<gene>
    <name evidence="2" type="ORF">J1G54_08315</name>
</gene>
<feature type="transmembrane region" description="Helical" evidence="1">
    <location>
        <begin position="33"/>
        <end position="54"/>
    </location>
</feature>
<dbReference type="EMBL" id="CP071491">
    <property type="protein sequence ID" value="QSX16368.1"/>
    <property type="molecule type" value="Genomic_DNA"/>
</dbReference>
<protein>
    <submittedName>
        <fullName evidence="2">Uncharacterized protein</fullName>
    </submittedName>
</protein>
<evidence type="ECO:0000256" key="1">
    <source>
        <dbReference type="SAM" id="Phobius"/>
    </source>
</evidence>
<organism evidence="2 3">
    <name type="scientific">Glaesserella parasuis</name>
    <name type="common">Haemophilus parasuis</name>
    <dbReference type="NCBI Taxonomy" id="738"/>
    <lineage>
        <taxon>Bacteria</taxon>
        <taxon>Pseudomonadati</taxon>
        <taxon>Pseudomonadota</taxon>
        <taxon>Gammaproteobacteria</taxon>
        <taxon>Pasteurellales</taxon>
        <taxon>Pasteurellaceae</taxon>
        <taxon>Glaesserella</taxon>
    </lineage>
</organism>
<dbReference type="AlphaFoldDB" id="A0A145QLE1"/>
<keyword evidence="1" id="KW-0812">Transmembrane</keyword>
<evidence type="ECO:0000313" key="3">
    <source>
        <dbReference type="Proteomes" id="UP000662736"/>
    </source>
</evidence>
<dbReference type="Proteomes" id="UP000662736">
    <property type="component" value="Chromosome"/>
</dbReference>
<name>A0A145QLE1_GLAPU</name>
<sequence length="86" mass="9835">MFLFSCVKAVFIGWLMSWVIFFVLGAFAQDITLFHATIFGLSVTLIGSVAIGLYKNKIYLDRLKKELDAQQQKDAEKNQVKYVIIK</sequence>
<evidence type="ECO:0000313" key="2">
    <source>
        <dbReference type="EMBL" id="QSX16368.1"/>
    </source>
</evidence>
<keyword evidence="1" id="KW-1133">Transmembrane helix</keyword>
<proteinExistence type="predicted"/>
<dbReference type="RefSeq" id="WP_021118484.1">
    <property type="nucleotide sequence ID" value="NZ_CBCRUP010000060.1"/>
</dbReference>